<dbReference type="EMBL" id="CP137641">
    <property type="protein sequence ID" value="WOX55630.1"/>
    <property type="molecule type" value="Genomic_DNA"/>
</dbReference>
<evidence type="ECO:0000313" key="3">
    <source>
        <dbReference type="Proteomes" id="UP001626603"/>
    </source>
</evidence>
<proteinExistence type="predicted"/>
<dbReference type="AlphaFoldDB" id="A0ABD8A7W6"/>
<protein>
    <submittedName>
        <fullName evidence="2">Uncharacterized protein</fullName>
    </submittedName>
</protein>
<reference evidence="2 3" key="1">
    <citation type="submission" date="2023-10" db="EMBL/GenBank/DDBJ databases">
        <title>The complete genome sequence of Methanoculleus palmolei DSM 4273.</title>
        <authorList>
            <person name="Lai S.-J."/>
            <person name="You Y.-T."/>
            <person name="Chen S.-C."/>
        </authorList>
    </citation>
    <scope>NUCLEOTIDE SEQUENCE [LARGE SCALE GENOMIC DNA]</scope>
    <source>
        <strain evidence="2 3">DSM 4273</strain>
    </source>
</reference>
<name>A0ABD8A7W6_9EURY</name>
<keyword evidence="3" id="KW-1185">Reference proteome</keyword>
<dbReference type="Proteomes" id="UP001626603">
    <property type="component" value="Chromosome"/>
</dbReference>
<accession>A0ABD8A7W6</accession>
<gene>
    <name evidence="2" type="ORF">R6Y95_09175</name>
</gene>
<feature type="region of interest" description="Disordered" evidence="1">
    <location>
        <begin position="1"/>
        <end position="21"/>
    </location>
</feature>
<evidence type="ECO:0000313" key="2">
    <source>
        <dbReference type="EMBL" id="WOX55630.1"/>
    </source>
</evidence>
<organism evidence="2 3">
    <name type="scientific">Methanoculleus palmolei</name>
    <dbReference type="NCBI Taxonomy" id="72612"/>
    <lineage>
        <taxon>Archaea</taxon>
        <taxon>Methanobacteriati</taxon>
        <taxon>Methanobacteriota</taxon>
        <taxon>Stenosarchaea group</taxon>
        <taxon>Methanomicrobia</taxon>
        <taxon>Methanomicrobiales</taxon>
        <taxon>Methanomicrobiaceae</taxon>
        <taxon>Methanoculleus</taxon>
    </lineage>
</organism>
<sequence>MLVGRSSFKKTGPGSPALHGRNFSMIHAARPTGESNIPQARVYGRVPWSIAYAPSSMPHT</sequence>
<evidence type="ECO:0000256" key="1">
    <source>
        <dbReference type="SAM" id="MobiDB-lite"/>
    </source>
</evidence>